<dbReference type="WBParaSite" id="RSKR_0000905600.1">
    <property type="protein sequence ID" value="RSKR_0000905600.1"/>
    <property type="gene ID" value="RSKR_0000905600"/>
</dbReference>
<accession>A0AC35U9V7</accession>
<name>A0AC35U9V7_9BILA</name>
<sequence length="343" mass="37438">MSARQLVTVYDEKNAVTGTQVKLPAVFLTPIRPDVVSFIHDQVRKNKRQAHAVSTKAGHQTSAESWGTGRAVARIPRVRGGGTHRSGQGAFGNMCRGGHMFAPLKVYRKWHRKVNVAQKRYAIASAIAASGMPSLVQARGHSIEKISEVPLVISNKLESLTKTKEAVEVLKSLGVWQDIERVYASKSSRAGKGTMRDRKHKQKTGPVIVYNTDGGLVRAFRNIPGVSLVNVNKLNILKLTPGGHLGRLIVWSESAFQALDAIYGTQTEASSKKGFSLPAPKMTVTDFARIVNAEEVVKAFKPKAIKVIAPKHKSNPLKNAVAMAKLNPLVKINRKNLHKAVSK</sequence>
<proteinExistence type="predicted"/>
<protein>
    <submittedName>
        <fullName evidence="2">Ribos_L4_asso_C domain-containing protein</fullName>
    </submittedName>
</protein>
<evidence type="ECO:0000313" key="1">
    <source>
        <dbReference type="Proteomes" id="UP000095286"/>
    </source>
</evidence>
<organism evidence="1 2">
    <name type="scientific">Rhabditophanes sp. KR3021</name>
    <dbReference type="NCBI Taxonomy" id="114890"/>
    <lineage>
        <taxon>Eukaryota</taxon>
        <taxon>Metazoa</taxon>
        <taxon>Ecdysozoa</taxon>
        <taxon>Nematoda</taxon>
        <taxon>Chromadorea</taxon>
        <taxon>Rhabditida</taxon>
        <taxon>Tylenchina</taxon>
        <taxon>Panagrolaimomorpha</taxon>
        <taxon>Strongyloidoidea</taxon>
        <taxon>Alloionematidae</taxon>
        <taxon>Rhabditophanes</taxon>
    </lineage>
</organism>
<evidence type="ECO:0000313" key="2">
    <source>
        <dbReference type="WBParaSite" id="RSKR_0000905600.1"/>
    </source>
</evidence>
<reference evidence="2" key="1">
    <citation type="submission" date="2016-11" db="UniProtKB">
        <authorList>
            <consortium name="WormBaseParasite"/>
        </authorList>
    </citation>
    <scope>IDENTIFICATION</scope>
    <source>
        <strain evidence="2">KR3021</strain>
    </source>
</reference>
<dbReference type="Proteomes" id="UP000095286">
    <property type="component" value="Unplaced"/>
</dbReference>